<dbReference type="AlphaFoldDB" id="A0AAQ3P1C8"/>
<protein>
    <submittedName>
        <fullName evidence="2">Uncharacterized protein</fullName>
    </submittedName>
</protein>
<evidence type="ECO:0000313" key="2">
    <source>
        <dbReference type="EMBL" id="WVZ20246.1"/>
    </source>
</evidence>
<sequence>MPFFLPKIRCKIWSILILIRNCALVEQSLDVKDDLQVRVSLHALQGVTGGNTLQLTGIIKKQELPFFIDTGRTHNFISEKWMKSLGLKTTFIRVFCHSNTG</sequence>
<dbReference type="EMBL" id="CP144699">
    <property type="protein sequence ID" value="WVZ20246.1"/>
    <property type="molecule type" value="Genomic_DNA"/>
</dbReference>
<name>A0AAQ3P1C8_VIGMU</name>
<evidence type="ECO:0000256" key="1">
    <source>
        <dbReference type="SAM" id="SignalP"/>
    </source>
</evidence>
<feature type="chain" id="PRO_5042848837" evidence="1">
    <location>
        <begin position="28"/>
        <end position="101"/>
    </location>
</feature>
<reference evidence="2 3" key="1">
    <citation type="journal article" date="2023" name="Life. Sci Alliance">
        <title>Evolutionary insights into 3D genome organization and epigenetic landscape of Vigna mungo.</title>
        <authorList>
            <person name="Junaid A."/>
            <person name="Singh B."/>
            <person name="Bhatia S."/>
        </authorList>
    </citation>
    <scope>NUCLEOTIDE SEQUENCE [LARGE SCALE GENOMIC DNA]</scope>
    <source>
        <strain evidence="2">Urdbean</strain>
    </source>
</reference>
<accession>A0AAQ3P1C8</accession>
<dbReference type="InterPro" id="IPR021109">
    <property type="entry name" value="Peptidase_aspartic_dom_sf"/>
</dbReference>
<keyword evidence="3" id="KW-1185">Reference proteome</keyword>
<proteinExistence type="predicted"/>
<organism evidence="2 3">
    <name type="scientific">Vigna mungo</name>
    <name type="common">Black gram</name>
    <name type="synonym">Phaseolus mungo</name>
    <dbReference type="NCBI Taxonomy" id="3915"/>
    <lineage>
        <taxon>Eukaryota</taxon>
        <taxon>Viridiplantae</taxon>
        <taxon>Streptophyta</taxon>
        <taxon>Embryophyta</taxon>
        <taxon>Tracheophyta</taxon>
        <taxon>Spermatophyta</taxon>
        <taxon>Magnoliopsida</taxon>
        <taxon>eudicotyledons</taxon>
        <taxon>Gunneridae</taxon>
        <taxon>Pentapetalae</taxon>
        <taxon>rosids</taxon>
        <taxon>fabids</taxon>
        <taxon>Fabales</taxon>
        <taxon>Fabaceae</taxon>
        <taxon>Papilionoideae</taxon>
        <taxon>50 kb inversion clade</taxon>
        <taxon>NPAAA clade</taxon>
        <taxon>indigoferoid/millettioid clade</taxon>
        <taxon>Phaseoleae</taxon>
        <taxon>Vigna</taxon>
    </lineage>
</organism>
<evidence type="ECO:0000313" key="3">
    <source>
        <dbReference type="Proteomes" id="UP001374535"/>
    </source>
</evidence>
<feature type="signal peptide" evidence="1">
    <location>
        <begin position="1"/>
        <end position="27"/>
    </location>
</feature>
<keyword evidence="1" id="KW-0732">Signal</keyword>
<dbReference type="Proteomes" id="UP001374535">
    <property type="component" value="Chromosome 2"/>
</dbReference>
<dbReference type="Gene3D" id="2.40.70.10">
    <property type="entry name" value="Acid Proteases"/>
    <property type="match status" value="1"/>
</dbReference>
<gene>
    <name evidence="2" type="ORF">V8G54_007568</name>
</gene>